<dbReference type="Pfam" id="PF02631">
    <property type="entry name" value="RecX_HTH2"/>
    <property type="match status" value="1"/>
</dbReference>
<evidence type="ECO:0000259" key="5">
    <source>
        <dbReference type="Pfam" id="PF02631"/>
    </source>
</evidence>
<dbReference type="GO" id="GO:0005737">
    <property type="term" value="C:cytoplasm"/>
    <property type="evidence" value="ECO:0007669"/>
    <property type="project" value="UniProtKB-SubCell"/>
</dbReference>
<proteinExistence type="inferred from homology"/>
<dbReference type="Proteomes" id="UP000292347">
    <property type="component" value="Unassembled WGS sequence"/>
</dbReference>
<name>A0A4Q2IY64_9SPHN</name>
<accession>A0A4Q2IY64</accession>
<dbReference type="EMBL" id="SDPT01000001">
    <property type="protein sequence ID" value="RXZ35595.1"/>
    <property type="molecule type" value="Genomic_DNA"/>
</dbReference>
<sequence length="193" mass="21628">MSYARRPTASPKPLDAAALERLALRYVERYATTRARLRQYLARKLRERGWEGPEAPPVDSLAERMAELRYVDDRVFAENKAAAMGRRGLGSRRVEEALRHAGVEADDIEEVAATSADEAVENALRFAKRRKMGPFSTSPAEQDLARKQVAAMVRAGHAPAIAWRIVRLKPGEDTGFLLDQENRNKTSPSAWEL</sequence>
<protein>
    <recommendedName>
        <fullName evidence="3">Regulatory protein RecX</fullName>
    </recommendedName>
</protein>
<evidence type="ECO:0000256" key="3">
    <source>
        <dbReference type="ARBA" id="ARBA00018111"/>
    </source>
</evidence>
<organism evidence="6 7">
    <name type="scientific">Sphingomonas desiccabilis</name>
    <dbReference type="NCBI Taxonomy" id="429134"/>
    <lineage>
        <taxon>Bacteria</taxon>
        <taxon>Pseudomonadati</taxon>
        <taxon>Pseudomonadota</taxon>
        <taxon>Alphaproteobacteria</taxon>
        <taxon>Sphingomonadales</taxon>
        <taxon>Sphingomonadaceae</taxon>
        <taxon>Sphingomonas</taxon>
    </lineage>
</organism>
<dbReference type="Gene3D" id="1.10.10.10">
    <property type="entry name" value="Winged helix-like DNA-binding domain superfamily/Winged helix DNA-binding domain"/>
    <property type="match status" value="1"/>
</dbReference>
<comment type="similarity">
    <text evidence="2">Belongs to the RecX family.</text>
</comment>
<evidence type="ECO:0000313" key="7">
    <source>
        <dbReference type="Proteomes" id="UP000292347"/>
    </source>
</evidence>
<feature type="domain" description="RecX second three-helical" evidence="5">
    <location>
        <begin position="72"/>
        <end position="111"/>
    </location>
</feature>
<gene>
    <name evidence="6" type="ORF">EO081_00595</name>
</gene>
<evidence type="ECO:0000256" key="4">
    <source>
        <dbReference type="ARBA" id="ARBA00022490"/>
    </source>
</evidence>
<evidence type="ECO:0000256" key="1">
    <source>
        <dbReference type="ARBA" id="ARBA00004496"/>
    </source>
</evidence>
<evidence type="ECO:0000313" key="6">
    <source>
        <dbReference type="EMBL" id="RXZ35595.1"/>
    </source>
</evidence>
<comment type="subcellular location">
    <subcellularLocation>
        <location evidence="1">Cytoplasm</location>
    </subcellularLocation>
</comment>
<keyword evidence="7" id="KW-1185">Reference proteome</keyword>
<comment type="caution">
    <text evidence="6">The sequence shown here is derived from an EMBL/GenBank/DDBJ whole genome shotgun (WGS) entry which is preliminary data.</text>
</comment>
<dbReference type="InterPro" id="IPR036388">
    <property type="entry name" value="WH-like_DNA-bd_sf"/>
</dbReference>
<keyword evidence="4" id="KW-0963">Cytoplasm</keyword>
<dbReference type="OrthoDB" id="7432442at2"/>
<reference evidence="6 7" key="1">
    <citation type="submission" date="2019-01" db="EMBL/GenBank/DDBJ databases">
        <title>Sphingomonas mucosissima sp. nov. and Sphingomonas desiccabilis sp. nov., from biological soil crusts in the Colorado Plateau, USA.</title>
        <authorList>
            <person name="Zhu D."/>
        </authorList>
    </citation>
    <scope>NUCLEOTIDE SEQUENCE [LARGE SCALE GENOMIC DNA]</scope>
    <source>
        <strain evidence="6 7">CP1D</strain>
    </source>
</reference>
<dbReference type="InterPro" id="IPR053924">
    <property type="entry name" value="RecX_HTH_2nd"/>
</dbReference>
<dbReference type="AlphaFoldDB" id="A0A4Q2IY64"/>
<evidence type="ECO:0000256" key="2">
    <source>
        <dbReference type="ARBA" id="ARBA00009695"/>
    </source>
</evidence>